<keyword evidence="12" id="KW-1185">Reference proteome</keyword>
<keyword evidence="4 9" id="KW-0812">Transmembrane</keyword>
<evidence type="ECO:0000256" key="4">
    <source>
        <dbReference type="ARBA" id="ARBA00022692"/>
    </source>
</evidence>
<evidence type="ECO:0000256" key="6">
    <source>
        <dbReference type="ARBA" id="ARBA00023136"/>
    </source>
</evidence>
<evidence type="ECO:0000313" key="12">
    <source>
        <dbReference type="Proteomes" id="UP001320876"/>
    </source>
</evidence>
<organism evidence="11 12">
    <name type="scientific">Luteolibacter arcticus</name>
    <dbReference type="NCBI Taxonomy" id="1581411"/>
    <lineage>
        <taxon>Bacteria</taxon>
        <taxon>Pseudomonadati</taxon>
        <taxon>Verrucomicrobiota</taxon>
        <taxon>Verrucomicrobiia</taxon>
        <taxon>Verrucomicrobiales</taxon>
        <taxon>Verrucomicrobiaceae</taxon>
        <taxon>Luteolibacter</taxon>
    </lineage>
</organism>
<comment type="caution">
    <text evidence="11">The sequence shown here is derived from an EMBL/GenBank/DDBJ whole genome shotgun (WGS) entry which is preliminary data.</text>
</comment>
<protein>
    <recommendedName>
        <fullName evidence="8">Guanidinium exporter</fullName>
    </recommendedName>
</protein>
<comment type="subcellular location">
    <subcellularLocation>
        <location evidence="1 9">Cell membrane</location>
        <topology evidence="1 9">Multi-pass membrane protein</topology>
    </subcellularLocation>
</comment>
<accession>A0ABT3GF05</accession>
<dbReference type="PANTHER" id="PTHR30561">
    <property type="entry name" value="SMR FAMILY PROTON-DEPENDENT DRUG EFFLUX TRANSPORTER SUGE"/>
    <property type="match status" value="1"/>
</dbReference>
<sequence>MNSWILLVLAGLLEICWALGLKSTDGFTRLWPSVFVGVALVASLVLLSIAVKQLPIGTAYAVWVGIGAAGAAIAAVFLNGETMTPARAAFLGLLLVAIIGLKLTSTAH</sequence>
<evidence type="ECO:0000256" key="8">
    <source>
        <dbReference type="ARBA" id="ARBA00039168"/>
    </source>
</evidence>
<evidence type="ECO:0000256" key="1">
    <source>
        <dbReference type="ARBA" id="ARBA00004651"/>
    </source>
</evidence>
<evidence type="ECO:0000256" key="7">
    <source>
        <dbReference type="ARBA" id="ARBA00038151"/>
    </source>
</evidence>
<keyword evidence="6 10" id="KW-0472">Membrane</keyword>
<keyword evidence="3" id="KW-1003">Cell membrane</keyword>
<evidence type="ECO:0000256" key="3">
    <source>
        <dbReference type="ARBA" id="ARBA00022475"/>
    </source>
</evidence>
<reference evidence="11 12" key="1">
    <citation type="submission" date="2022-10" db="EMBL/GenBank/DDBJ databases">
        <title>Luteolibacter arcticus strain CCTCC AB 2014275, whole genome shotgun sequencing project.</title>
        <authorList>
            <person name="Zhao G."/>
            <person name="Shen L."/>
        </authorList>
    </citation>
    <scope>NUCLEOTIDE SEQUENCE [LARGE SCALE GENOMIC DNA]</scope>
    <source>
        <strain evidence="11 12">CCTCC AB 2014275</strain>
    </source>
</reference>
<feature type="transmembrane region" description="Helical" evidence="10">
    <location>
        <begin position="58"/>
        <end position="78"/>
    </location>
</feature>
<keyword evidence="2" id="KW-0813">Transport</keyword>
<evidence type="ECO:0000256" key="9">
    <source>
        <dbReference type="RuleBase" id="RU003942"/>
    </source>
</evidence>
<dbReference type="RefSeq" id="WP_264486287.1">
    <property type="nucleotide sequence ID" value="NZ_JAPDDT010000002.1"/>
</dbReference>
<proteinExistence type="inferred from homology"/>
<dbReference type="Pfam" id="PF00893">
    <property type="entry name" value="Multi_Drug_Res"/>
    <property type="match status" value="1"/>
</dbReference>
<keyword evidence="5 10" id="KW-1133">Transmembrane helix</keyword>
<evidence type="ECO:0000256" key="2">
    <source>
        <dbReference type="ARBA" id="ARBA00022448"/>
    </source>
</evidence>
<dbReference type="InterPro" id="IPR037185">
    <property type="entry name" value="EmrE-like"/>
</dbReference>
<evidence type="ECO:0000256" key="5">
    <source>
        <dbReference type="ARBA" id="ARBA00022989"/>
    </source>
</evidence>
<evidence type="ECO:0000313" key="11">
    <source>
        <dbReference type="EMBL" id="MCW1922177.1"/>
    </source>
</evidence>
<gene>
    <name evidence="11" type="ORF">OKA05_06410</name>
</gene>
<feature type="transmembrane region" description="Helical" evidence="10">
    <location>
        <begin position="34"/>
        <end position="51"/>
    </location>
</feature>
<dbReference type="Proteomes" id="UP001320876">
    <property type="component" value="Unassembled WGS sequence"/>
</dbReference>
<feature type="transmembrane region" description="Helical" evidence="10">
    <location>
        <begin position="84"/>
        <end position="103"/>
    </location>
</feature>
<dbReference type="InterPro" id="IPR000390">
    <property type="entry name" value="Small_drug/metabolite_transptr"/>
</dbReference>
<dbReference type="SUPFAM" id="SSF103481">
    <property type="entry name" value="Multidrug resistance efflux transporter EmrE"/>
    <property type="match status" value="1"/>
</dbReference>
<name>A0ABT3GF05_9BACT</name>
<dbReference type="InterPro" id="IPR045324">
    <property type="entry name" value="Small_multidrug_res"/>
</dbReference>
<dbReference type="EMBL" id="JAPDDT010000002">
    <property type="protein sequence ID" value="MCW1922177.1"/>
    <property type="molecule type" value="Genomic_DNA"/>
</dbReference>
<dbReference type="PANTHER" id="PTHR30561:SF0">
    <property type="entry name" value="GUANIDINIUM EXPORTER"/>
    <property type="match status" value="1"/>
</dbReference>
<dbReference type="Gene3D" id="1.10.3730.20">
    <property type="match status" value="1"/>
</dbReference>
<comment type="similarity">
    <text evidence="7">Belongs to the drug/metabolite transporter (DMT) superfamily. Small multidrug resistance (SMR) (TC 2.A.7.1) family. Gdx/SugE subfamily.</text>
</comment>
<evidence type="ECO:0000256" key="10">
    <source>
        <dbReference type="SAM" id="Phobius"/>
    </source>
</evidence>